<gene>
    <name evidence="1" type="ORF">DBW96_01925</name>
</gene>
<sequence length="199" mass="22585">MLDKINSLKGFMPLHEGEALTKWAEKFSKVGPILEIGTFGGKSAAFLAYGSRKNNQIVYTIDHHRGSEEHQLGEEYFDQENFDETLNRVNTVPLLQKNLEEVKEITNIIPIIGDANTISQSWQTRLGMLFIDGSHSFESANNDYENWKHLIEKHGALAFHDIYEDPSKGGQAPYKVFQKAIDDGFKIFDRVDTAVCLSY</sequence>
<dbReference type="InterPro" id="IPR029063">
    <property type="entry name" value="SAM-dependent_MTases_sf"/>
</dbReference>
<organism evidence="1 2">
    <name type="scientific">SAR86 cluster bacterium</name>
    <dbReference type="NCBI Taxonomy" id="2030880"/>
    <lineage>
        <taxon>Bacteria</taxon>
        <taxon>Pseudomonadati</taxon>
        <taxon>Pseudomonadota</taxon>
        <taxon>Gammaproteobacteria</taxon>
        <taxon>SAR86 cluster</taxon>
    </lineage>
</organism>
<comment type="caution">
    <text evidence="1">The sequence shown here is derived from an EMBL/GenBank/DDBJ whole genome shotgun (WGS) entry which is preliminary data.</text>
</comment>
<evidence type="ECO:0000313" key="2">
    <source>
        <dbReference type="Proteomes" id="UP000253307"/>
    </source>
</evidence>
<dbReference type="SUPFAM" id="SSF53335">
    <property type="entry name" value="S-adenosyl-L-methionine-dependent methyltransferases"/>
    <property type="match status" value="1"/>
</dbReference>
<accession>A0A368BYS0</accession>
<reference evidence="1 2" key="1">
    <citation type="journal article" date="2018" name="Microbiome">
        <title>Fine metagenomic profile of the Mediterranean stratified and mixed water columns revealed by assembly and recruitment.</title>
        <authorList>
            <person name="Haro-Moreno J.M."/>
            <person name="Lopez-Perez M."/>
            <person name="De La Torre J.R."/>
            <person name="Picazo A."/>
            <person name="Camacho A."/>
            <person name="Rodriguez-Valera F."/>
        </authorList>
    </citation>
    <scope>NUCLEOTIDE SEQUENCE [LARGE SCALE GENOMIC DNA]</scope>
    <source>
        <strain evidence="1">MED-G82</strain>
    </source>
</reference>
<keyword evidence="1" id="KW-0489">Methyltransferase</keyword>
<evidence type="ECO:0000313" key="1">
    <source>
        <dbReference type="EMBL" id="RCL41876.1"/>
    </source>
</evidence>
<dbReference type="GO" id="GO:0032259">
    <property type="term" value="P:methylation"/>
    <property type="evidence" value="ECO:0007669"/>
    <property type="project" value="UniProtKB-KW"/>
</dbReference>
<name>A0A368BYS0_9GAMM</name>
<dbReference type="EMBL" id="QOPE01000010">
    <property type="protein sequence ID" value="RCL41876.1"/>
    <property type="molecule type" value="Genomic_DNA"/>
</dbReference>
<protein>
    <submittedName>
        <fullName evidence="1">Class I SAM-dependent methyltransferase</fullName>
    </submittedName>
</protein>
<proteinExistence type="predicted"/>
<dbReference type="Pfam" id="PF13578">
    <property type="entry name" value="Methyltransf_24"/>
    <property type="match status" value="1"/>
</dbReference>
<dbReference type="GO" id="GO:0008168">
    <property type="term" value="F:methyltransferase activity"/>
    <property type="evidence" value="ECO:0007669"/>
    <property type="project" value="UniProtKB-KW"/>
</dbReference>
<dbReference type="Gene3D" id="3.40.50.150">
    <property type="entry name" value="Vaccinia Virus protein VP39"/>
    <property type="match status" value="1"/>
</dbReference>
<keyword evidence="1" id="KW-0808">Transferase</keyword>
<dbReference type="AlphaFoldDB" id="A0A368BYS0"/>
<dbReference type="Proteomes" id="UP000253307">
    <property type="component" value="Unassembled WGS sequence"/>
</dbReference>